<keyword evidence="3" id="KW-1185">Reference proteome</keyword>
<organism evidence="2 3">
    <name type="scientific">Panicum hallii var. hallii</name>
    <dbReference type="NCBI Taxonomy" id="1504633"/>
    <lineage>
        <taxon>Eukaryota</taxon>
        <taxon>Viridiplantae</taxon>
        <taxon>Streptophyta</taxon>
        <taxon>Embryophyta</taxon>
        <taxon>Tracheophyta</taxon>
        <taxon>Spermatophyta</taxon>
        <taxon>Magnoliopsida</taxon>
        <taxon>Liliopsida</taxon>
        <taxon>Poales</taxon>
        <taxon>Poaceae</taxon>
        <taxon>PACMAD clade</taxon>
        <taxon>Panicoideae</taxon>
        <taxon>Panicodae</taxon>
        <taxon>Paniceae</taxon>
        <taxon>Panicinae</taxon>
        <taxon>Panicum</taxon>
        <taxon>Panicum sect. Panicum</taxon>
    </lineage>
</organism>
<sequence length="111" mass="11406">MAKSSATAAGCVAPPLDLRQAKLGKGCLVATCRNKLATGWAALCCCYPWSIGGACRPQQRSSRRQDSTYQASRSTRQLQAGGNWAGHQVIAGGAAEGIGKKGGKDVAEAPS</sequence>
<evidence type="ECO:0000256" key="1">
    <source>
        <dbReference type="SAM" id="MobiDB-lite"/>
    </source>
</evidence>
<proteinExistence type="predicted"/>
<protein>
    <submittedName>
        <fullName evidence="2">Uncharacterized protein</fullName>
    </submittedName>
</protein>
<dbReference type="Gramene" id="PUZ48534">
    <property type="protein sequence ID" value="PUZ48534"/>
    <property type="gene ID" value="GQ55_7G252200"/>
</dbReference>
<reference evidence="2 3" key="1">
    <citation type="submission" date="2018-04" db="EMBL/GenBank/DDBJ databases">
        <title>WGS assembly of Panicum hallii var. hallii HAL2.</title>
        <authorList>
            <person name="Lovell J."/>
            <person name="Jenkins J."/>
            <person name="Lowry D."/>
            <person name="Mamidi S."/>
            <person name="Sreedasyam A."/>
            <person name="Weng X."/>
            <person name="Barry K."/>
            <person name="Bonette J."/>
            <person name="Campitelli B."/>
            <person name="Daum C."/>
            <person name="Gordon S."/>
            <person name="Gould B."/>
            <person name="Lipzen A."/>
            <person name="MacQueen A."/>
            <person name="Palacio-Mejia J."/>
            <person name="Plott C."/>
            <person name="Shakirov E."/>
            <person name="Shu S."/>
            <person name="Yoshinaga Y."/>
            <person name="Zane M."/>
            <person name="Rokhsar D."/>
            <person name="Grimwood J."/>
            <person name="Schmutz J."/>
            <person name="Juenger T."/>
        </authorList>
    </citation>
    <scope>NUCLEOTIDE SEQUENCE [LARGE SCALE GENOMIC DNA]</scope>
    <source>
        <strain evidence="3">cv. HAL2</strain>
    </source>
</reference>
<feature type="region of interest" description="Disordered" evidence="1">
    <location>
        <begin position="55"/>
        <end position="84"/>
    </location>
</feature>
<dbReference type="Proteomes" id="UP000244336">
    <property type="component" value="Chromosome 7"/>
</dbReference>
<gene>
    <name evidence="2" type="ORF">GQ55_7G252200</name>
</gene>
<dbReference type="AlphaFoldDB" id="A0A2T7CYZ9"/>
<name>A0A2T7CYZ9_9POAL</name>
<accession>A0A2T7CYZ9</accession>
<feature type="compositionally biased region" description="Polar residues" evidence="1">
    <location>
        <begin position="68"/>
        <end position="80"/>
    </location>
</feature>
<dbReference type="EMBL" id="CM009755">
    <property type="protein sequence ID" value="PUZ48534.1"/>
    <property type="molecule type" value="Genomic_DNA"/>
</dbReference>
<evidence type="ECO:0000313" key="3">
    <source>
        <dbReference type="Proteomes" id="UP000244336"/>
    </source>
</evidence>
<dbReference type="OrthoDB" id="10572964at2759"/>
<evidence type="ECO:0000313" key="2">
    <source>
        <dbReference type="EMBL" id="PUZ48534.1"/>
    </source>
</evidence>